<dbReference type="Proteomes" id="UP000681720">
    <property type="component" value="Unassembled WGS sequence"/>
</dbReference>
<dbReference type="AlphaFoldDB" id="A0A8S2ZF74"/>
<dbReference type="EMBL" id="CAJOBJ010108261">
    <property type="protein sequence ID" value="CAF4619061.1"/>
    <property type="molecule type" value="Genomic_DNA"/>
</dbReference>
<dbReference type="EMBL" id="CAJOBJ010196325">
    <property type="protein sequence ID" value="CAF4969709.1"/>
    <property type="molecule type" value="Genomic_DNA"/>
</dbReference>
<evidence type="ECO:0000313" key="5">
    <source>
        <dbReference type="Proteomes" id="UP000681720"/>
    </source>
</evidence>
<proteinExistence type="predicted"/>
<name>A0A8S2ZF74_9BILA</name>
<feature type="compositionally biased region" description="Polar residues" evidence="1">
    <location>
        <begin position="70"/>
        <end position="80"/>
    </location>
</feature>
<evidence type="ECO:0000256" key="1">
    <source>
        <dbReference type="SAM" id="MobiDB-lite"/>
    </source>
</evidence>
<feature type="compositionally biased region" description="Pro residues" evidence="1">
    <location>
        <begin position="60"/>
        <end position="69"/>
    </location>
</feature>
<protein>
    <submittedName>
        <fullName evidence="2">Uncharacterized protein</fullName>
    </submittedName>
</protein>
<feature type="non-terminal residue" evidence="2">
    <location>
        <position position="1"/>
    </location>
</feature>
<evidence type="ECO:0000313" key="4">
    <source>
        <dbReference type="EMBL" id="CAF4969709.1"/>
    </source>
</evidence>
<reference evidence="2" key="1">
    <citation type="submission" date="2021-02" db="EMBL/GenBank/DDBJ databases">
        <authorList>
            <person name="Nowell W R."/>
        </authorList>
    </citation>
    <scope>NUCLEOTIDE SEQUENCE</scope>
</reference>
<comment type="caution">
    <text evidence="2">The sequence shown here is derived from an EMBL/GenBank/DDBJ whole genome shotgun (WGS) entry which is preliminary data.</text>
</comment>
<evidence type="ECO:0000313" key="3">
    <source>
        <dbReference type="EMBL" id="CAF4868344.1"/>
    </source>
</evidence>
<feature type="region of interest" description="Disordered" evidence="1">
    <location>
        <begin position="47"/>
        <end position="80"/>
    </location>
</feature>
<feature type="non-terminal residue" evidence="2">
    <location>
        <position position="80"/>
    </location>
</feature>
<evidence type="ECO:0000313" key="2">
    <source>
        <dbReference type="EMBL" id="CAF4619061.1"/>
    </source>
</evidence>
<dbReference type="EMBL" id="CAJOBI010165602">
    <property type="protein sequence ID" value="CAF4868344.1"/>
    <property type="molecule type" value="Genomic_DNA"/>
</dbReference>
<organism evidence="2 5">
    <name type="scientific">Rotaria magnacalcarata</name>
    <dbReference type="NCBI Taxonomy" id="392030"/>
    <lineage>
        <taxon>Eukaryota</taxon>
        <taxon>Metazoa</taxon>
        <taxon>Spiralia</taxon>
        <taxon>Gnathifera</taxon>
        <taxon>Rotifera</taxon>
        <taxon>Eurotatoria</taxon>
        <taxon>Bdelloidea</taxon>
        <taxon>Philodinida</taxon>
        <taxon>Philodinidae</taxon>
        <taxon>Rotaria</taxon>
    </lineage>
</organism>
<accession>A0A8S2ZF74</accession>
<gene>
    <name evidence="2" type="ORF">GIL414_LOCUS39688</name>
    <name evidence="4" type="ORF">GIL414_LOCUS55353</name>
    <name evidence="3" type="ORF">SMN809_LOCUS50212</name>
</gene>
<sequence>HNILANQTIVAIDQAQTQQSLNPTLETLVPIPSVQLSQLNASATISATHHHHHIHQHLYPPTPSTPPPTCNDSSTWLGSG</sequence>
<dbReference type="Proteomes" id="UP000676336">
    <property type="component" value="Unassembled WGS sequence"/>
</dbReference>